<feature type="non-terminal residue" evidence="4">
    <location>
        <position position="376"/>
    </location>
</feature>
<organism evidence="4 5">
    <name type="scientific">Jimgerdemannia flammicorona</name>
    <dbReference type="NCBI Taxonomy" id="994334"/>
    <lineage>
        <taxon>Eukaryota</taxon>
        <taxon>Fungi</taxon>
        <taxon>Fungi incertae sedis</taxon>
        <taxon>Mucoromycota</taxon>
        <taxon>Mucoromycotina</taxon>
        <taxon>Endogonomycetes</taxon>
        <taxon>Endogonales</taxon>
        <taxon>Endogonaceae</taxon>
        <taxon>Jimgerdemannia</taxon>
    </lineage>
</organism>
<proteinExistence type="predicted"/>
<keyword evidence="5" id="KW-1185">Reference proteome</keyword>
<dbReference type="CDD" id="cd00198">
    <property type="entry name" value="vWFA"/>
    <property type="match status" value="1"/>
</dbReference>
<dbReference type="EMBL" id="RBNJ01002842">
    <property type="protein sequence ID" value="RUS31544.1"/>
    <property type="molecule type" value="Genomic_DNA"/>
</dbReference>
<dbReference type="Proteomes" id="UP000274822">
    <property type="component" value="Unassembled WGS sequence"/>
</dbReference>
<accession>A0A433QP42</accession>
<feature type="domain" description="VWFA" evidence="3">
    <location>
        <begin position="282"/>
        <end position="334"/>
    </location>
</feature>
<dbReference type="Gene3D" id="3.40.50.410">
    <property type="entry name" value="von Willebrand factor, type A domain"/>
    <property type="match status" value="1"/>
</dbReference>
<dbReference type="AlphaFoldDB" id="A0A433QP42"/>
<gene>
    <name evidence="4" type="ORF">BC938DRAFT_477599</name>
</gene>
<evidence type="ECO:0000256" key="1">
    <source>
        <dbReference type="ARBA" id="ARBA00022737"/>
    </source>
</evidence>
<name>A0A433QP42_9FUNG</name>
<feature type="non-terminal residue" evidence="4">
    <location>
        <position position="1"/>
    </location>
</feature>
<dbReference type="InterPro" id="IPR036465">
    <property type="entry name" value="vWFA_dom_sf"/>
</dbReference>
<dbReference type="SUPFAM" id="SSF53300">
    <property type="entry name" value="vWA-like"/>
    <property type="match status" value="1"/>
</dbReference>
<dbReference type="PROSITE" id="PS50234">
    <property type="entry name" value="VWFA"/>
    <property type="match status" value="1"/>
</dbReference>
<evidence type="ECO:0000259" key="3">
    <source>
        <dbReference type="PROSITE" id="PS50234"/>
    </source>
</evidence>
<evidence type="ECO:0000313" key="4">
    <source>
        <dbReference type="EMBL" id="RUS31544.1"/>
    </source>
</evidence>
<dbReference type="PANTHER" id="PTHR45641">
    <property type="entry name" value="TETRATRICOPEPTIDE REPEAT PROTEIN (AFU_ORTHOLOGUE AFUA_6G03870)"/>
    <property type="match status" value="1"/>
</dbReference>
<dbReference type="Gene3D" id="1.25.40.10">
    <property type="entry name" value="Tetratricopeptide repeat domain"/>
    <property type="match status" value="1"/>
</dbReference>
<dbReference type="Pfam" id="PF00092">
    <property type="entry name" value="VWA"/>
    <property type="match status" value="1"/>
</dbReference>
<keyword evidence="2" id="KW-0802">TPR repeat</keyword>
<comment type="caution">
    <text evidence="4">The sequence shown here is derived from an EMBL/GenBank/DDBJ whole genome shotgun (WGS) entry which is preliminary data.</text>
</comment>
<sequence length="376" mass="42396">SVRQPSLLRRRPRPSVGERIYVSTCSHCLVSSMPIGQIIFSFLHYEAAERMMVQFRNERGRGVCLNNKGNALKQMGNRFNEALDMYNLAIQNAESLANLEKDPSRKAAYEIVLANRLMNLGVLYKEYEPQSDTNQANAEQHLQRSLNLHRKNDSVEGIAQVSGNLGQLYMDIGRAAEAATLITDAYETVKKRGNHVSIQYAAMNMGMLADRNEKPEEAVAWYTYVLQRYDTIVAYVQRFCVEEVIRICESPSFNRPALAVSVREVGEPLFGRGLEMSSTAKDVAFVLDCSGSMAGSYIRACRQSLTDIISKYTFPGDRLSLTTFQHRMQVVWSLQPRDETMMINLVQTRTQTDGATAFCKFISFNIAASFLHLGDH</sequence>
<dbReference type="InterPro" id="IPR011990">
    <property type="entry name" value="TPR-like_helical_dom_sf"/>
</dbReference>
<dbReference type="SUPFAM" id="SSF48452">
    <property type="entry name" value="TPR-like"/>
    <property type="match status" value="1"/>
</dbReference>
<dbReference type="InterPro" id="IPR002035">
    <property type="entry name" value="VWF_A"/>
</dbReference>
<reference evidence="4 5" key="1">
    <citation type="journal article" date="2018" name="New Phytol.">
        <title>Phylogenomics of Endogonaceae and evolution of mycorrhizas within Mucoromycota.</title>
        <authorList>
            <person name="Chang Y."/>
            <person name="Desiro A."/>
            <person name="Na H."/>
            <person name="Sandor L."/>
            <person name="Lipzen A."/>
            <person name="Clum A."/>
            <person name="Barry K."/>
            <person name="Grigoriev I.V."/>
            <person name="Martin F.M."/>
            <person name="Stajich J.E."/>
            <person name="Smith M.E."/>
            <person name="Bonito G."/>
            <person name="Spatafora J.W."/>
        </authorList>
    </citation>
    <scope>NUCLEOTIDE SEQUENCE [LARGE SCALE GENOMIC DNA]</scope>
    <source>
        <strain evidence="4 5">AD002</strain>
    </source>
</reference>
<evidence type="ECO:0000256" key="2">
    <source>
        <dbReference type="ARBA" id="ARBA00022803"/>
    </source>
</evidence>
<dbReference type="PANTHER" id="PTHR45641:SF19">
    <property type="entry name" value="NEPHROCYSTIN-3"/>
    <property type="match status" value="1"/>
</dbReference>
<keyword evidence="1" id="KW-0677">Repeat</keyword>
<protein>
    <recommendedName>
        <fullName evidence="3">VWFA domain-containing protein</fullName>
    </recommendedName>
</protein>
<evidence type="ECO:0000313" key="5">
    <source>
        <dbReference type="Proteomes" id="UP000274822"/>
    </source>
</evidence>